<dbReference type="AlphaFoldDB" id="A0A6I0JMF4"/>
<dbReference type="GO" id="GO:0008218">
    <property type="term" value="P:bioluminescence"/>
    <property type="evidence" value="ECO:0007669"/>
    <property type="project" value="InterPro"/>
</dbReference>
<dbReference type="EMBL" id="WCUP01000007">
    <property type="protein sequence ID" value="KAB4108997.1"/>
    <property type="molecule type" value="Genomic_DNA"/>
</dbReference>
<dbReference type="InterPro" id="IPR007534">
    <property type="entry name" value="LuxE"/>
</dbReference>
<organism evidence="3 6">
    <name type="scientific">Bacteroides uniformis</name>
    <dbReference type="NCBI Taxonomy" id="820"/>
    <lineage>
        <taxon>Bacteria</taxon>
        <taxon>Pseudomonadati</taxon>
        <taxon>Bacteroidota</taxon>
        <taxon>Bacteroidia</taxon>
        <taxon>Bacteroidales</taxon>
        <taxon>Bacteroidaceae</taxon>
        <taxon>Bacteroides</taxon>
    </lineage>
</organism>
<name>A0A6I0JMF4_BACUN</name>
<dbReference type="Pfam" id="PF04443">
    <property type="entry name" value="LuxE"/>
    <property type="match status" value="1"/>
</dbReference>
<dbReference type="InterPro" id="IPR042099">
    <property type="entry name" value="ANL_N_sf"/>
</dbReference>
<dbReference type="GO" id="GO:0003995">
    <property type="term" value="F:acyl-CoA dehydrogenase activity"/>
    <property type="evidence" value="ECO:0007669"/>
    <property type="project" value="InterPro"/>
</dbReference>
<evidence type="ECO:0000313" key="6">
    <source>
        <dbReference type="Proteomes" id="UP000441711"/>
    </source>
</evidence>
<dbReference type="EMBL" id="WCUQ01000005">
    <property type="protein sequence ID" value="KAB4124792.1"/>
    <property type="molecule type" value="Genomic_DNA"/>
</dbReference>
<evidence type="ECO:0000256" key="1">
    <source>
        <dbReference type="ARBA" id="ARBA00022857"/>
    </source>
</evidence>
<evidence type="ECO:0000313" key="3">
    <source>
        <dbReference type="EMBL" id="KAB4108997.1"/>
    </source>
</evidence>
<feature type="domain" description="Acyl-protein synthetase LuxE" evidence="2">
    <location>
        <begin position="8"/>
        <end position="374"/>
    </location>
</feature>
<reference evidence="5 6" key="1">
    <citation type="journal article" date="2019" name="Nat. Med.">
        <title>A library of human gut bacterial isolates paired with longitudinal multiomics data enables mechanistic microbiome research.</title>
        <authorList>
            <person name="Poyet M."/>
            <person name="Groussin M."/>
            <person name="Gibbons S.M."/>
            <person name="Avila-Pacheco J."/>
            <person name="Jiang X."/>
            <person name="Kearney S.M."/>
            <person name="Perrotta A.R."/>
            <person name="Berdy B."/>
            <person name="Zhao S."/>
            <person name="Lieberman T.D."/>
            <person name="Swanson P.K."/>
            <person name="Smith M."/>
            <person name="Roesemann S."/>
            <person name="Alexander J.E."/>
            <person name="Rich S.A."/>
            <person name="Livny J."/>
            <person name="Vlamakis H."/>
            <person name="Clish C."/>
            <person name="Bullock K."/>
            <person name="Deik A."/>
            <person name="Scott J."/>
            <person name="Pierce K.A."/>
            <person name="Xavier R.J."/>
            <person name="Alm E.J."/>
        </authorList>
    </citation>
    <scope>NUCLEOTIDE SEQUENCE [LARGE SCALE GENOMIC DNA]</scope>
    <source>
        <strain evidence="3 6">BIOML-A36</strain>
        <strain evidence="4 5">BIOML-A37</strain>
    </source>
</reference>
<protein>
    <submittedName>
        <fullName evidence="3">Acyl-CoA reductase</fullName>
    </submittedName>
</protein>
<dbReference type="GO" id="GO:0047474">
    <property type="term" value="F:long-chain fatty acid--protein ligase activity"/>
    <property type="evidence" value="ECO:0007669"/>
    <property type="project" value="InterPro"/>
</dbReference>
<dbReference type="InterPro" id="IPR008670">
    <property type="entry name" value="CoA_reduct_LuxC"/>
</dbReference>
<evidence type="ECO:0000259" key="2">
    <source>
        <dbReference type="Pfam" id="PF04443"/>
    </source>
</evidence>
<dbReference type="Proteomes" id="UP000438773">
    <property type="component" value="Unassembled WGS sequence"/>
</dbReference>
<dbReference type="Gene3D" id="3.40.50.12780">
    <property type="entry name" value="N-terminal domain of ligase-like"/>
    <property type="match status" value="1"/>
</dbReference>
<sequence>MYMEEKEYITDALLSIPPYDSSVEAEELFIKSLQEELVFHYKNNQMYRQFCDRKGFDPYLQITSLEDIPAVAVSVFKELGFKLNSVPKEDLTMALQSSATSGIPSTVVLDKITAKRQSKAMVKVISEFIGAKRIPFLIMDIDPRGVDRRLLGARFAAVTGYLKFASKVGYFLKAKDGISYFDVEGIQEYVTSLPTDQPVVVFGFTYILYQNVLKSIVGSDVKIQLPKGSKVIHIGGWKKLESEKISKELFNQQLSECFGIEPADVIDIYGFTEQMGLNYPDCPCGCKHASSYVRVIVRDTVTRQPVEAGKEGMLEFITPIPHSYPGNVVLTDDVGILENESCPYGRPGQRFRVVGRLKKAEVRGCGDILSAKLTFSQKAAQSSINDANLDVQFFKGDLTATDGEGQLKEIIAQLNAQNEWLKQQPIDALIGLVGAASQKWLHDPQFAFLKDKGLLFLSQWCDTRHLKQVAQEGLRGNIHYMDSYHPFPDSGKHLLHAVGRGLCCHWMAGNVQILGMFALVQCIVTKNVNILKVAAKDGGVFSALVSVFEGLTYTTIDGYTINGDDLVKTIAVVYFSRNAQKLGEQMSLAAKVRIAWGGKDAVEAVAAYPSMTDCQTVIFGPKLSYAVIAKEELSSELEAKKLARRVSVDVAVFDQAGCASPHNLYIECGGEISPEHFCEILAENFPKTEIQIPKPAISPEQISAIHSARGVYDFKGKIWGSDAMSWSILLSNERPSEWCKPIYSRVLMVHEVNHIDEALAHIEDFIQTIGIAAPEDKAIAFANAASAKGVARFPLLGRMLNFEMPWDGMFLIDRLVKWSSLFGPLC</sequence>
<accession>A0A6I0JMF4</accession>
<proteinExistence type="predicted"/>
<keyword evidence="1" id="KW-0521">NADP</keyword>
<evidence type="ECO:0000313" key="4">
    <source>
        <dbReference type="EMBL" id="KAB4124792.1"/>
    </source>
</evidence>
<dbReference type="Pfam" id="PF05893">
    <property type="entry name" value="LuxC"/>
    <property type="match status" value="1"/>
</dbReference>
<evidence type="ECO:0000313" key="5">
    <source>
        <dbReference type="Proteomes" id="UP000438773"/>
    </source>
</evidence>
<dbReference type="Proteomes" id="UP000441711">
    <property type="component" value="Unassembled WGS sequence"/>
</dbReference>
<gene>
    <name evidence="3" type="ORF">GAQ70_10600</name>
    <name evidence="4" type="ORF">GAQ75_09360</name>
</gene>
<comment type="caution">
    <text evidence="3">The sequence shown here is derived from an EMBL/GenBank/DDBJ whole genome shotgun (WGS) entry which is preliminary data.</text>
</comment>